<dbReference type="PANTHER" id="PTHR47143">
    <property type="entry name" value="TRANSIENT RECEPTOR POTENTIAL CATION CHANNEL PROTEIN PAINLESS"/>
    <property type="match status" value="1"/>
</dbReference>
<keyword evidence="10" id="KW-1185">Reference proteome</keyword>
<feature type="signal peptide" evidence="8">
    <location>
        <begin position="1"/>
        <end position="19"/>
    </location>
</feature>
<evidence type="ECO:0000313" key="10">
    <source>
        <dbReference type="Proteomes" id="UP001497623"/>
    </source>
</evidence>
<protein>
    <recommendedName>
        <fullName evidence="11">Ion transport domain-containing protein</fullName>
    </recommendedName>
</protein>
<keyword evidence="7" id="KW-1133">Transmembrane helix</keyword>
<dbReference type="InterPro" id="IPR052076">
    <property type="entry name" value="TRP_cation_channel"/>
</dbReference>
<sequence length="169" mass="19422">MLLLTFILIVPHSFDPCEAHYDIANDDIWEGGIVAHLLVWLQMINTLNKLPILTVFMPITKQFAATFCKVIFFILTIITAFSIAFHLLVIHQPAFKSMPDALLRIVAWFRGDIGFDWLFIQQEETHPMIYKTLVKSLFVIFNFIIVGFLANLIITQPEGITDKLRKTAE</sequence>
<keyword evidence="7" id="KW-0812">Transmembrane</keyword>
<dbReference type="AlphaFoldDB" id="A0AAV2R0Y1"/>
<keyword evidence="5" id="KW-0325">Glycoprotein</keyword>
<dbReference type="PANTHER" id="PTHR47143:SF1">
    <property type="entry name" value="ION_TRANS DOMAIN-CONTAINING PROTEIN"/>
    <property type="match status" value="1"/>
</dbReference>
<feature type="non-terminal residue" evidence="9">
    <location>
        <position position="169"/>
    </location>
</feature>
<dbReference type="GO" id="GO:0034220">
    <property type="term" value="P:monoatomic ion transmembrane transport"/>
    <property type="evidence" value="ECO:0007669"/>
    <property type="project" value="UniProtKB-KW"/>
</dbReference>
<keyword evidence="4" id="KW-0406">Ion transport</keyword>
<keyword evidence="8" id="KW-0732">Signal</keyword>
<evidence type="ECO:0000256" key="5">
    <source>
        <dbReference type="ARBA" id="ARBA00023180"/>
    </source>
</evidence>
<gene>
    <name evidence="9" type="ORF">MNOR_LOCUS18601</name>
</gene>
<organism evidence="9 10">
    <name type="scientific">Meganyctiphanes norvegica</name>
    <name type="common">Northern krill</name>
    <name type="synonym">Thysanopoda norvegica</name>
    <dbReference type="NCBI Taxonomy" id="48144"/>
    <lineage>
        <taxon>Eukaryota</taxon>
        <taxon>Metazoa</taxon>
        <taxon>Ecdysozoa</taxon>
        <taxon>Arthropoda</taxon>
        <taxon>Crustacea</taxon>
        <taxon>Multicrustacea</taxon>
        <taxon>Malacostraca</taxon>
        <taxon>Eumalacostraca</taxon>
        <taxon>Eucarida</taxon>
        <taxon>Euphausiacea</taxon>
        <taxon>Euphausiidae</taxon>
        <taxon>Meganyctiphanes</taxon>
    </lineage>
</organism>
<evidence type="ECO:0000256" key="3">
    <source>
        <dbReference type="ARBA" id="ARBA00023043"/>
    </source>
</evidence>
<dbReference type="EMBL" id="CAXKWB010013389">
    <property type="protein sequence ID" value="CAL4107546.1"/>
    <property type="molecule type" value="Genomic_DNA"/>
</dbReference>
<dbReference type="GO" id="GO:1902495">
    <property type="term" value="C:transmembrane transporter complex"/>
    <property type="evidence" value="ECO:0007669"/>
    <property type="project" value="TreeGrafter"/>
</dbReference>
<name>A0AAV2R0Y1_MEGNR</name>
<evidence type="ECO:0008006" key="11">
    <source>
        <dbReference type="Google" id="ProtNLM"/>
    </source>
</evidence>
<evidence type="ECO:0000256" key="6">
    <source>
        <dbReference type="ARBA" id="ARBA00023303"/>
    </source>
</evidence>
<keyword evidence="7" id="KW-0472">Membrane</keyword>
<keyword evidence="3" id="KW-0040">ANK repeat</keyword>
<feature type="transmembrane region" description="Helical" evidence="7">
    <location>
        <begin position="132"/>
        <end position="154"/>
    </location>
</feature>
<feature type="chain" id="PRO_5043999426" description="Ion transport domain-containing protein" evidence="8">
    <location>
        <begin position="20"/>
        <end position="169"/>
    </location>
</feature>
<evidence type="ECO:0000256" key="1">
    <source>
        <dbReference type="ARBA" id="ARBA00022448"/>
    </source>
</evidence>
<keyword evidence="2" id="KW-0677">Repeat</keyword>
<proteinExistence type="predicted"/>
<dbReference type="Proteomes" id="UP001497623">
    <property type="component" value="Unassembled WGS sequence"/>
</dbReference>
<accession>A0AAV2R0Y1</accession>
<keyword evidence="6" id="KW-0407">Ion channel</keyword>
<reference evidence="9 10" key="1">
    <citation type="submission" date="2024-05" db="EMBL/GenBank/DDBJ databases">
        <authorList>
            <person name="Wallberg A."/>
        </authorList>
    </citation>
    <scope>NUCLEOTIDE SEQUENCE [LARGE SCALE GENOMIC DNA]</scope>
</reference>
<evidence type="ECO:0000313" key="9">
    <source>
        <dbReference type="EMBL" id="CAL4107546.1"/>
    </source>
</evidence>
<evidence type="ECO:0000256" key="2">
    <source>
        <dbReference type="ARBA" id="ARBA00022737"/>
    </source>
</evidence>
<comment type="caution">
    <text evidence="9">The sequence shown here is derived from an EMBL/GenBank/DDBJ whole genome shotgun (WGS) entry which is preliminary data.</text>
</comment>
<evidence type="ECO:0000256" key="4">
    <source>
        <dbReference type="ARBA" id="ARBA00023065"/>
    </source>
</evidence>
<evidence type="ECO:0000256" key="7">
    <source>
        <dbReference type="SAM" id="Phobius"/>
    </source>
</evidence>
<evidence type="ECO:0000256" key="8">
    <source>
        <dbReference type="SAM" id="SignalP"/>
    </source>
</evidence>
<dbReference type="GO" id="GO:0022857">
    <property type="term" value="F:transmembrane transporter activity"/>
    <property type="evidence" value="ECO:0007669"/>
    <property type="project" value="TreeGrafter"/>
</dbReference>
<keyword evidence="1" id="KW-0813">Transport</keyword>
<feature type="transmembrane region" description="Helical" evidence="7">
    <location>
        <begin position="67"/>
        <end position="89"/>
    </location>
</feature>